<dbReference type="Proteomes" id="UP000193409">
    <property type="component" value="Unassembled WGS sequence"/>
</dbReference>
<evidence type="ECO:0000313" key="3">
    <source>
        <dbReference type="EMBL" id="SLN22538.1"/>
    </source>
</evidence>
<dbReference type="AlphaFoldDB" id="A0A1Y5RQ98"/>
<keyword evidence="2" id="KW-1133">Transmembrane helix</keyword>
<dbReference type="InterPro" id="IPR017560">
    <property type="entry name" value="Cyt_c_biogenesis_CcmI"/>
</dbReference>
<dbReference type="Gene3D" id="1.25.40.10">
    <property type="entry name" value="Tetratricopeptide repeat domain"/>
    <property type="match status" value="1"/>
</dbReference>
<keyword evidence="2" id="KW-0472">Membrane</keyword>
<evidence type="ECO:0000256" key="2">
    <source>
        <dbReference type="SAM" id="Phobius"/>
    </source>
</evidence>
<dbReference type="SUPFAM" id="SSF48452">
    <property type="entry name" value="TPR-like"/>
    <property type="match status" value="1"/>
</dbReference>
<evidence type="ECO:0000256" key="1">
    <source>
        <dbReference type="ARBA" id="ARBA00022748"/>
    </source>
</evidence>
<dbReference type="GO" id="GO:0017004">
    <property type="term" value="P:cytochrome complex assembly"/>
    <property type="evidence" value="ECO:0007669"/>
    <property type="project" value="UniProtKB-KW"/>
</dbReference>
<feature type="transmembrane region" description="Helical" evidence="2">
    <location>
        <begin position="92"/>
        <end position="116"/>
    </location>
</feature>
<evidence type="ECO:0000313" key="4">
    <source>
        <dbReference type="Proteomes" id="UP000193409"/>
    </source>
</evidence>
<gene>
    <name evidence="3" type="ORF">PSA7680_00890</name>
</gene>
<dbReference type="EMBL" id="FWFQ01000004">
    <property type="protein sequence ID" value="SLN22538.1"/>
    <property type="molecule type" value="Genomic_DNA"/>
</dbReference>
<proteinExistence type="predicted"/>
<reference evidence="3 4" key="1">
    <citation type="submission" date="2017-03" db="EMBL/GenBank/DDBJ databases">
        <authorList>
            <person name="Afonso C.L."/>
            <person name="Miller P.J."/>
            <person name="Scott M.A."/>
            <person name="Spackman E."/>
            <person name="Goraichik I."/>
            <person name="Dimitrov K.M."/>
            <person name="Suarez D.L."/>
            <person name="Swayne D.E."/>
        </authorList>
    </citation>
    <scope>NUCLEOTIDE SEQUENCE [LARGE SCALE GENOMIC DNA]</scope>
    <source>
        <strain evidence="3 4">CECT 7680</strain>
    </source>
</reference>
<sequence>MAFWLLTALIGISVVAFLVLALLRRPGAAPQTGENPDLAVYRDQLKAIDKDVARGVLAPEEAERARLEIQRRILEADRAAQTVQPVQSAPRAATVTVAALCAVAVLGGSFGLYMWLGAPGYADMPLKARIQFAEELRESRPRQAEAEQAARLPQAEADPRHLELVEKLRQTVAERGDDLRGYQLLAINESALGNFIAAREAQAKVVELKGDAASAEDYAALADLMIIAAGGYVSPEAEQALTEALRRDPGNGTARYYSGLMFMQTARPDMGFRMWRGLLADSTPQDPWYEPVMSQIAEAALRAGVEFTPPMMAEGGGALPGPSAEDMAAASEMDAEDRDAMIRGMVANLADRLATDGGSAEEWARLIRAYGVLGETGQADAIWKESQGVFAGREADLALLRDAARAAGVLQ</sequence>
<keyword evidence="2" id="KW-0812">Transmembrane</keyword>
<dbReference type="InterPro" id="IPR011990">
    <property type="entry name" value="TPR-like_helical_dom_sf"/>
</dbReference>
<protein>
    <recommendedName>
        <fullName evidence="5">Cytochrome c-type biogenesis protein CcmH</fullName>
    </recommendedName>
</protein>
<dbReference type="NCBIfam" id="TIGR03142">
    <property type="entry name" value="cytochro_ccmI"/>
    <property type="match status" value="1"/>
</dbReference>
<keyword evidence="1" id="KW-0201">Cytochrome c-type biogenesis</keyword>
<dbReference type="OrthoDB" id="9815847at2"/>
<evidence type="ECO:0008006" key="5">
    <source>
        <dbReference type="Google" id="ProtNLM"/>
    </source>
</evidence>
<accession>A0A1Y5RQ98</accession>
<name>A0A1Y5RQ98_9RHOB</name>
<organism evidence="3 4">
    <name type="scientific">Pseudoruegeria aquimaris</name>
    <dbReference type="NCBI Taxonomy" id="393663"/>
    <lineage>
        <taxon>Bacteria</taxon>
        <taxon>Pseudomonadati</taxon>
        <taxon>Pseudomonadota</taxon>
        <taxon>Alphaproteobacteria</taxon>
        <taxon>Rhodobacterales</taxon>
        <taxon>Roseobacteraceae</taxon>
        <taxon>Pseudoruegeria</taxon>
    </lineage>
</organism>
<keyword evidence="4" id="KW-1185">Reference proteome</keyword>
<dbReference type="RefSeq" id="WP_085867446.1">
    <property type="nucleotide sequence ID" value="NZ_FWFQ01000004.1"/>
</dbReference>